<feature type="domain" description="Rhodopsin" evidence="8">
    <location>
        <begin position="37"/>
        <end position="268"/>
    </location>
</feature>
<evidence type="ECO:0000256" key="6">
    <source>
        <dbReference type="SAM" id="MobiDB-lite"/>
    </source>
</evidence>
<dbReference type="Pfam" id="PF20684">
    <property type="entry name" value="Fung_rhodopsin"/>
    <property type="match status" value="1"/>
</dbReference>
<evidence type="ECO:0000313" key="10">
    <source>
        <dbReference type="Proteomes" id="UP001175261"/>
    </source>
</evidence>
<dbReference type="PANTHER" id="PTHR33048">
    <property type="entry name" value="PTH11-LIKE INTEGRAL MEMBRANE PROTEIN (AFU_ORTHOLOGUE AFUA_5G11245)"/>
    <property type="match status" value="1"/>
</dbReference>
<dbReference type="AlphaFoldDB" id="A0AA39GQE9"/>
<evidence type="ECO:0000256" key="2">
    <source>
        <dbReference type="ARBA" id="ARBA00022692"/>
    </source>
</evidence>
<dbReference type="Proteomes" id="UP001175261">
    <property type="component" value="Unassembled WGS sequence"/>
</dbReference>
<feature type="transmembrane region" description="Helical" evidence="7">
    <location>
        <begin position="211"/>
        <end position="233"/>
    </location>
</feature>
<keyword evidence="4 7" id="KW-0472">Membrane</keyword>
<evidence type="ECO:0000256" key="3">
    <source>
        <dbReference type="ARBA" id="ARBA00022989"/>
    </source>
</evidence>
<protein>
    <recommendedName>
        <fullName evidence="8">Rhodopsin domain-containing protein</fullName>
    </recommendedName>
</protein>
<evidence type="ECO:0000259" key="8">
    <source>
        <dbReference type="Pfam" id="PF20684"/>
    </source>
</evidence>
<evidence type="ECO:0000256" key="5">
    <source>
        <dbReference type="ARBA" id="ARBA00038359"/>
    </source>
</evidence>
<dbReference type="GO" id="GO:0016020">
    <property type="term" value="C:membrane"/>
    <property type="evidence" value="ECO:0007669"/>
    <property type="project" value="UniProtKB-SubCell"/>
</dbReference>
<evidence type="ECO:0000313" key="9">
    <source>
        <dbReference type="EMBL" id="KAK0391521.1"/>
    </source>
</evidence>
<dbReference type="PANTHER" id="PTHR33048:SF152">
    <property type="entry name" value="INTEGRAL MEMBRANE PROTEIN"/>
    <property type="match status" value="1"/>
</dbReference>
<keyword evidence="2 7" id="KW-0812">Transmembrane</keyword>
<evidence type="ECO:0000256" key="7">
    <source>
        <dbReference type="SAM" id="Phobius"/>
    </source>
</evidence>
<feature type="transmembrane region" description="Helical" evidence="7">
    <location>
        <begin position="49"/>
        <end position="72"/>
    </location>
</feature>
<feature type="transmembrane region" description="Helical" evidence="7">
    <location>
        <begin position="177"/>
        <end position="199"/>
    </location>
</feature>
<sequence>MAKVPPAIVESRAEYITGSLILVVRWLLRLRTMGGIRAWRWDDWFSVSVFIWHTALFAMVEYLAVVGAPLGFTQEMREALTPQQREDITKGAKGMYASFFILICLVWSAKGVLLAFFMQLTRQTRMRVYVWIMVAVSVACFVAACFATLFHCMPISRNWQILPDPGFECSAGVTQNIVIAAGNVLVDGMLLVVPIATMATVQMPLWKKTGITFLMSLGLFVMAMAIVRCVFSVDQGPNLAQSSVWVFREALVTIFAVNAPVMVGLFRRETYRTRHSASSGYHQTGSGGHGSKSGAKGPGNNIVTIGGSGGDRSRTDSNGLEIYKMTNIETSSRESTSNLVLDKGVVPSSLR</sequence>
<dbReference type="EMBL" id="JAPDFR010000001">
    <property type="protein sequence ID" value="KAK0391521.1"/>
    <property type="molecule type" value="Genomic_DNA"/>
</dbReference>
<keyword evidence="10" id="KW-1185">Reference proteome</keyword>
<comment type="similarity">
    <text evidence="5">Belongs to the SAT4 family.</text>
</comment>
<feature type="region of interest" description="Disordered" evidence="6">
    <location>
        <begin position="276"/>
        <end position="318"/>
    </location>
</feature>
<reference evidence="9" key="1">
    <citation type="submission" date="2022-10" db="EMBL/GenBank/DDBJ databases">
        <title>Determination and structural analysis of whole genome sequence of Sarocladium strictum F4-1.</title>
        <authorList>
            <person name="Hu L."/>
            <person name="Jiang Y."/>
        </authorList>
    </citation>
    <scope>NUCLEOTIDE SEQUENCE</scope>
    <source>
        <strain evidence="9">F4-1</strain>
    </source>
</reference>
<comment type="subcellular location">
    <subcellularLocation>
        <location evidence="1">Membrane</location>
        <topology evidence="1">Multi-pass membrane protein</topology>
    </subcellularLocation>
</comment>
<feature type="transmembrane region" description="Helical" evidence="7">
    <location>
        <begin position="95"/>
        <end position="116"/>
    </location>
</feature>
<proteinExistence type="inferred from homology"/>
<dbReference type="InterPro" id="IPR049326">
    <property type="entry name" value="Rhodopsin_dom_fungi"/>
</dbReference>
<dbReference type="InterPro" id="IPR052337">
    <property type="entry name" value="SAT4-like"/>
</dbReference>
<feature type="transmembrane region" description="Helical" evidence="7">
    <location>
        <begin position="128"/>
        <end position="150"/>
    </location>
</feature>
<keyword evidence="3 7" id="KW-1133">Transmembrane helix</keyword>
<name>A0AA39GQE9_SARSR</name>
<accession>A0AA39GQE9</accession>
<evidence type="ECO:0000256" key="4">
    <source>
        <dbReference type="ARBA" id="ARBA00023136"/>
    </source>
</evidence>
<organism evidence="9 10">
    <name type="scientific">Sarocladium strictum</name>
    <name type="common">Black bundle disease fungus</name>
    <name type="synonym">Acremonium strictum</name>
    <dbReference type="NCBI Taxonomy" id="5046"/>
    <lineage>
        <taxon>Eukaryota</taxon>
        <taxon>Fungi</taxon>
        <taxon>Dikarya</taxon>
        <taxon>Ascomycota</taxon>
        <taxon>Pezizomycotina</taxon>
        <taxon>Sordariomycetes</taxon>
        <taxon>Hypocreomycetidae</taxon>
        <taxon>Hypocreales</taxon>
        <taxon>Sarocladiaceae</taxon>
        <taxon>Sarocladium</taxon>
    </lineage>
</organism>
<gene>
    <name evidence="9" type="ORF">NLU13_1021</name>
</gene>
<comment type="caution">
    <text evidence="9">The sequence shown here is derived from an EMBL/GenBank/DDBJ whole genome shotgun (WGS) entry which is preliminary data.</text>
</comment>
<evidence type="ECO:0000256" key="1">
    <source>
        <dbReference type="ARBA" id="ARBA00004141"/>
    </source>
</evidence>
<feature type="transmembrane region" description="Helical" evidence="7">
    <location>
        <begin position="245"/>
        <end position="266"/>
    </location>
</feature>